<evidence type="ECO:0000256" key="1">
    <source>
        <dbReference type="ARBA" id="ARBA00004651"/>
    </source>
</evidence>
<feature type="transmembrane region" description="Helical" evidence="9">
    <location>
        <begin position="57"/>
        <end position="75"/>
    </location>
</feature>
<dbReference type="Pfam" id="PF07690">
    <property type="entry name" value="MFS_1"/>
    <property type="match status" value="1"/>
</dbReference>
<protein>
    <submittedName>
        <fullName evidence="11">MFS transporter</fullName>
    </submittedName>
</protein>
<evidence type="ECO:0000256" key="3">
    <source>
        <dbReference type="ARBA" id="ARBA00022475"/>
    </source>
</evidence>
<feature type="transmembrane region" description="Helical" evidence="9">
    <location>
        <begin position="310"/>
        <end position="332"/>
    </location>
</feature>
<dbReference type="PROSITE" id="PS50850">
    <property type="entry name" value="MFS"/>
    <property type="match status" value="1"/>
</dbReference>
<proteinExistence type="predicted"/>
<evidence type="ECO:0000256" key="6">
    <source>
        <dbReference type="ARBA" id="ARBA00023136"/>
    </source>
</evidence>
<keyword evidence="7" id="KW-0046">Antibiotic resistance</keyword>
<evidence type="ECO:0000256" key="8">
    <source>
        <dbReference type="SAM" id="MobiDB-lite"/>
    </source>
</evidence>
<evidence type="ECO:0000256" key="2">
    <source>
        <dbReference type="ARBA" id="ARBA00022448"/>
    </source>
</evidence>
<feature type="transmembrane region" description="Helical" evidence="9">
    <location>
        <begin position="411"/>
        <end position="428"/>
    </location>
</feature>
<gene>
    <name evidence="11" type="ORF">AB0C36_02900</name>
</gene>
<feature type="transmembrane region" description="Helical" evidence="9">
    <location>
        <begin position="87"/>
        <end position="106"/>
    </location>
</feature>
<keyword evidence="12" id="KW-1185">Reference proteome</keyword>
<reference evidence="11 12" key="1">
    <citation type="submission" date="2024-06" db="EMBL/GenBank/DDBJ databases">
        <title>The Natural Products Discovery Center: Release of the First 8490 Sequenced Strains for Exploring Actinobacteria Biosynthetic Diversity.</title>
        <authorList>
            <person name="Kalkreuter E."/>
            <person name="Kautsar S.A."/>
            <person name="Yang D."/>
            <person name="Bader C.D."/>
            <person name="Teijaro C.N."/>
            <person name="Fluegel L."/>
            <person name="Davis C.M."/>
            <person name="Simpson J.R."/>
            <person name="Lauterbach L."/>
            <person name="Steele A.D."/>
            <person name="Gui C."/>
            <person name="Meng S."/>
            <person name="Li G."/>
            <person name="Viehrig K."/>
            <person name="Ye F."/>
            <person name="Su P."/>
            <person name="Kiefer A.F."/>
            <person name="Nichols A."/>
            <person name="Cepeda A.J."/>
            <person name="Yan W."/>
            <person name="Fan B."/>
            <person name="Jiang Y."/>
            <person name="Adhikari A."/>
            <person name="Zheng C.-J."/>
            <person name="Schuster L."/>
            <person name="Cowan T.M."/>
            <person name="Smanski M.J."/>
            <person name="Chevrette M.G."/>
            <person name="De Carvalho L.P.S."/>
            <person name="Shen B."/>
        </authorList>
    </citation>
    <scope>NUCLEOTIDE SEQUENCE [LARGE SCALE GENOMIC DNA]</scope>
    <source>
        <strain evidence="11 12">NPDC048946</strain>
    </source>
</reference>
<keyword evidence="3" id="KW-1003">Cell membrane</keyword>
<feature type="transmembrane region" description="Helical" evidence="9">
    <location>
        <begin position="171"/>
        <end position="195"/>
    </location>
</feature>
<feature type="transmembrane region" description="Helical" evidence="9">
    <location>
        <begin position="339"/>
        <end position="358"/>
    </location>
</feature>
<organism evidence="11 12">
    <name type="scientific">Streptodolium elevatio</name>
    <dbReference type="NCBI Taxonomy" id="3157996"/>
    <lineage>
        <taxon>Bacteria</taxon>
        <taxon>Bacillati</taxon>
        <taxon>Actinomycetota</taxon>
        <taxon>Actinomycetes</taxon>
        <taxon>Kitasatosporales</taxon>
        <taxon>Streptomycetaceae</taxon>
        <taxon>Streptodolium</taxon>
    </lineage>
</organism>
<dbReference type="PANTHER" id="PTHR42718">
    <property type="entry name" value="MAJOR FACILITATOR SUPERFAMILY MULTIDRUG TRANSPORTER MFSC"/>
    <property type="match status" value="1"/>
</dbReference>
<feature type="transmembrane region" description="Helical" evidence="9">
    <location>
        <begin position="112"/>
        <end position="133"/>
    </location>
</feature>
<keyword evidence="2" id="KW-0813">Transport</keyword>
<evidence type="ECO:0000313" key="12">
    <source>
        <dbReference type="Proteomes" id="UP001551482"/>
    </source>
</evidence>
<dbReference type="Gene3D" id="1.20.1250.20">
    <property type="entry name" value="MFS general substrate transporter like domains"/>
    <property type="match status" value="1"/>
</dbReference>
<feature type="transmembrane region" description="Helical" evidence="9">
    <location>
        <begin position="364"/>
        <end position="390"/>
    </location>
</feature>
<evidence type="ECO:0000256" key="7">
    <source>
        <dbReference type="ARBA" id="ARBA00023251"/>
    </source>
</evidence>
<feature type="transmembrane region" description="Helical" evidence="9">
    <location>
        <begin position="484"/>
        <end position="504"/>
    </location>
</feature>
<feature type="domain" description="Major facilitator superfamily (MFS) profile" evidence="10">
    <location>
        <begin position="21"/>
        <end position="508"/>
    </location>
</feature>
<dbReference type="RefSeq" id="WP_358348239.1">
    <property type="nucleotide sequence ID" value="NZ_JBEZFP010000004.1"/>
</dbReference>
<feature type="region of interest" description="Disordered" evidence="8">
    <location>
        <begin position="510"/>
        <end position="550"/>
    </location>
</feature>
<evidence type="ECO:0000256" key="9">
    <source>
        <dbReference type="SAM" id="Phobius"/>
    </source>
</evidence>
<sequence>MATPDPPEQVHGKAGTKEWIGLAVLVLPCMLVSMDMSVLFMALPFLSSDLDPSSSELLWIMDAYGFLLAGLLITMGTLGDRIGRRKLLLMGAVGFGVASALAAYATSPAGLIAARALLGVAGATLAPSTLSLIRNMFHDPAQRTTAIGIWTAGFAGGGVLGPVIGGVLLEHFWWGSVFLINVPVMLLLLVLGPLLLPEFRDPRPGRFDFPGAALSLVSVVAVVYGIKKIAEDGFSWTYLGISLAGLLVGAAFLRRQRVIDHPMIDVGLFRSRTFSVSLATNWLMMLGLVGFGLFSSQFGQLVLGMGPLEAALWSLPTFVVMPVGIAIGTALAPRIGKPNVIVLGLVVAAVGYAVLARIQADSSIWGLLVPNMITALGIGTVFALVTDLILGSAPPERAGSASAMSETAAEFGGALGIAVLGSIGTAIYRGDLQDHAPAGVGEHQLESARDTLGGAVETAATLPPGPARELLDAAFEAFAKEMRVIALVAVVLMAVTAVLVAALLKRQDGEAHVESRQSAGPESDGPAAQSGDRDDRPPTGREPESASAPL</sequence>
<dbReference type="InterPro" id="IPR036259">
    <property type="entry name" value="MFS_trans_sf"/>
</dbReference>
<feature type="transmembrane region" description="Helical" evidence="9">
    <location>
        <begin position="145"/>
        <end position="165"/>
    </location>
</feature>
<dbReference type="PANTHER" id="PTHR42718:SF47">
    <property type="entry name" value="METHYL VIOLOGEN RESISTANCE PROTEIN SMVA"/>
    <property type="match status" value="1"/>
</dbReference>
<feature type="transmembrane region" description="Helical" evidence="9">
    <location>
        <begin position="274"/>
        <end position="298"/>
    </location>
</feature>
<evidence type="ECO:0000259" key="10">
    <source>
        <dbReference type="PROSITE" id="PS50850"/>
    </source>
</evidence>
<dbReference type="SUPFAM" id="SSF103473">
    <property type="entry name" value="MFS general substrate transporter"/>
    <property type="match status" value="1"/>
</dbReference>
<feature type="transmembrane region" description="Helical" evidence="9">
    <location>
        <begin position="233"/>
        <end position="253"/>
    </location>
</feature>
<feature type="transmembrane region" description="Helical" evidence="9">
    <location>
        <begin position="207"/>
        <end position="227"/>
    </location>
</feature>
<name>A0ABV3D9M7_9ACTN</name>
<comment type="caution">
    <text evidence="11">The sequence shown here is derived from an EMBL/GenBank/DDBJ whole genome shotgun (WGS) entry which is preliminary data.</text>
</comment>
<dbReference type="InterPro" id="IPR011701">
    <property type="entry name" value="MFS"/>
</dbReference>
<keyword evidence="5 9" id="KW-1133">Transmembrane helix</keyword>
<keyword evidence="4 9" id="KW-0812">Transmembrane</keyword>
<dbReference type="CDD" id="cd17321">
    <property type="entry name" value="MFS_MMR_MDR_like"/>
    <property type="match status" value="1"/>
</dbReference>
<evidence type="ECO:0000256" key="4">
    <source>
        <dbReference type="ARBA" id="ARBA00022692"/>
    </source>
</evidence>
<dbReference type="InterPro" id="IPR020846">
    <property type="entry name" value="MFS_dom"/>
</dbReference>
<evidence type="ECO:0000313" key="11">
    <source>
        <dbReference type="EMBL" id="MEU8132433.1"/>
    </source>
</evidence>
<feature type="compositionally biased region" description="Basic and acidic residues" evidence="8">
    <location>
        <begin position="531"/>
        <end position="544"/>
    </location>
</feature>
<comment type="subcellular location">
    <subcellularLocation>
        <location evidence="1">Cell membrane</location>
        <topology evidence="1">Multi-pass membrane protein</topology>
    </subcellularLocation>
</comment>
<feature type="transmembrane region" description="Helical" evidence="9">
    <location>
        <begin position="20"/>
        <end position="45"/>
    </location>
</feature>
<evidence type="ECO:0000256" key="5">
    <source>
        <dbReference type="ARBA" id="ARBA00022989"/>
    </source>
</evidence>
<accession>A0ABV3D9M7</accession>
<dbReference type="EMBL" id="JBEZFP010000004">
    <property type="protein sequence ID" value="MEU8132433.1"/>
    <property type="molecule type" value="Genomic_DNA"/>
</dbReference>
<dbReference type="Gene3D" id="1.20.1720.10">
    <property type="entry name" value="Multidrug resistance protein D"/>
    <property type="match status" value="1"/>
</dbReference>
<keyword evidence="6 9" id="KW-0472">Membrane</keyword>
<dbReference type="Proteomes" id="UP001551482">
    <property type="component" value="Unassembled WGS sequence"/>
</dbReference>